<keyword evidence="3" id="KW-0732">Signal</keyword>
<name>N1R231_AEGTA</name>
<dbReference type="Pfam" id="PF01650">
    <property type="entry name" value="Peptidase_C13"/>
    <property type="match status" value="2"/>
</dbReference>
<dbReference type="GO" id="GO:0004197">
    <property type="term" value="F:cysteine-type endopeptidase activity"/>
    <property type="evidence" value="ECO:0007669"/>
    <property type="project" value="InterPro"/>
</dbReference>
<keyword evidence="2" id="KW-0645">Protease</keyword>
<dbReference type="GO" id="GO:0051603">
    <property type="term" value="P:proteolysis involved in protein catabolic process"/>
    <property type="evidence" value="ECO:0007669"/>
    <property type="project" value="InterPro"/>
</dbReference>
<dbReference type="InterPro" id="IPR048501">
    <property type="entry name" value="Legum_prodom"/>
</dbReference>
<sequence length="621" mass="68190">MVFDRGVIGVALKLFAAHGAVVEHWWLLVLDAVVADATVKRRQRCRKASSCACCKAAPREASPVRRHVAGGAWSRTLGAIWWCLCCACARGGVRPGELRSAGHEVNGYDMHHQTVTKAAYSSELSAGLRLASAMILFFLKDPAVAAHTHDELEVCDGCVVALWIPPAPSRGRGRCGWGEGELRAADPAVDGEWACPYPAPRPAASAAEEGVMKWAVLVAGSSGYGNYRHQADVCHAYQILKKGGPKDDNIVVFMYNDIADSPDNPRRGVVINHPKGKDVYHGVPKDYTGEQVTAKNLYAVLLGNKTAVTGGSMPDGPNVYADDFIKVLRQKHASKSYSKMIIYVEACESGSIFEGLLPQDLNIYVTTAANAVEGSWAAYCPRMEMPPPPEYDTCLGDLYSVSWMEDSETHNLKKETIKQQYEVVKARTAPLNESSIGSHVMEYGDTTFKGDMLFLYQGFDPAKSYIPNRQRLPSLKGAINQRDADILFMWNKYEKLNGGSEEKQRALREVKETVLHRKHLDSSIDFIGKLVFGFDKGPSMLGAVRGSGQPLVDDWYCLKTMVRVFESQCGSLTWYGMKHMRAFANICNNGVSKTKMKEASISACDGYDLGKWSPLVQGHSA</sequence>
<evidence type="ECO:0000256" key="3">
    <source>
        <dbReference type="ARBA" id="ARBA00022729"/>
    </source>
</evidence>
<keyword evidence="5" id="KW-0788">Thiol protease</keyword>
<dbReference type="Pfam" id="PF20985">
    <property type="entry name" value="Legum_prodom"/>
    <property type="match status" value="1"/>
</dbReference>
<dbReference type="GO" id="GO:0006624">
    <property type="term" value="P:vacuolar protein processing"/>
    <property type="evidence" value="ECO:0007669"/>
    <property type="project" value="TreeGrafter"/>
</dbReference>
<dbReference type="InterPro" id="IPR046427">
    <property type="entry name" value="Legumain_prodom_sf"/>
</dbReference>
<dbReference type="InterPro" id="IPR001096">
    <property type="entry name" value="Peptidase_C13"/>
</dbReference>
<evidence type="ECO:0000256" key="5">
    <source>
        <dbReference type="ARBA" id="ARBA00022807"/>
    </source>
</evidence>
<dbReference type="AlphaFoldDB" id="N1R231"/>
<comment type="similarity">
    <text evidence="1">Belongs to the peptidase C13 family.</text>
</comment>
<keyword evidence="4" id="KW-0378">Hydrolase</keyword>
<reference evidence="7" key="1">
    <citation type="submission" date="2015-06" db="UniProtKB">
        <authorList>
            <consortium name="EnsemblPlants"/>
        </authorList>
    </citation>
    <scope>IDENTIFICATION</scope>
</reference>
<proteinExistence type="inferred from homology"/>
<evidence type="ECO:0000256" key="1">
    <source>
        <dbReference type="ARBA" id="ARBA00009941"/>
    </source>
</evidence>
<feature type="domain" description="Legumain prodomain" evidence="6">
    <location>
        <begin position="509"/>
        <end position="604"/>
    </location>
</feature>
<evidence type="ECO:0000256" key="2">
    <source>
        <dbReference type="ARBA" id="ARBA00022670"/>
    </source>
</evidence>
<dbReference type="PANTHER" id="PTHR12000:SF27">
    <property type="entry name" value="GENOME ASSEMBLY, CHROMOSOME: II"/>
    <property type="match status" value="1"/>
</dbReference>
<protein>
    <submittedName>
        <fullName evidence="7">Vacuolar-processing enzyme</fullName>
    </submittedName>
</protein>
<dbReference type="PIRSF" id="PIRSF500139">
    <property type="entry name" value="AE"/>
    <property type="match status" value="1"/>
</dbReference>
<evidence type="ECO:0000259" key="6">
    <source>
        <dbReference type="Pfam" id="PF20985"/>
    </source>
</evidence>
<dbReference type="PANTHER" id="PTHR12000">
    <property type="entry name" value="HEMOGLOBINASE FAMILY MEMBER"/>
    <property type="match status" value="1"/>
</dbReference>
<dbReference type="EnsemblPlants" id="EMT17626">
    <property type="protein sequence ID" value="EMT17626"/>
    <property type="gene ID" value="F775_11328"/>
</dbReference>
<dbReference type="Gene3D" id="1.10.132.130">
    <property type="match status" value="1"/>
</dbReference>
<dbReference type="InterPro" id="IPR043577">
    <property type="entry name" value="AE"/>
</dbReference>
<dbReference type="PIRSF" id="PIRSF019663">
    <property type="entry name" value="Legumain"/>
    <property type="match status" value="1"/>
</dbReference>
<accession>N1R231</accession>
<evidence type="ECO:0000313" key="7">
    <source>
        <dbReference type="EnsemblPlants" id="EMT17626"/>
    </source>
</evidence>
<dbReference type="FunFam" id="1.10.132.130:FF:000001">
    <property type="entry name" value="Vacuolar-processing enzyme beta-isozyme"/>
    <property type="match status" value="1"/>
</dbReference>
<dbReference type="Gene3D" id="3.40.50.1460">
    <property type="match status" value="2"/>
</dbReference>
<dbReference type="PRINTS" id="PR00776">
    <property type="entry name" value="HEMOGLOBNASE"/>
</dbReference>
<evidence type="ECO:0000256" key="4">
    <source>
        <dbReference type="ARBA" id="ARBA00022801"/>
    </source>
</evidence>
<dbReference type="GO" id="GO:0005773">
    <property type="term" value="C:vacuole"/>
    <property type="evidence" value="ECO:0007669"/>
    <property type="project" value="GOC"/>
</dbReference>
<organism evidence="7">
    <name type="scientific">Aegilops tauschii</name>
    <name type="common">Tausch's goatgrass</name>
    <name type="synonym">Aegilops squarrosa</name>
    <dbReference type="NCBI Taxonomy" id="37682"/>
    <lineage>
        <taxon>Eukaryota</taxon>
        <taxon>Viridiplantae</taxon>
        <taxon>Streptophyta</taxon>
        <taxon>Embryophyta</taxon>
        <taxon>Tracheophyta</taxon>
        <taxon>Spermatophyta</taxon>
        <taxon>Magnoliopsida</taxon>
        <taxon>Liliopsida</taxon>
        <taxon>Poales</taxon>
        <taxon>Poaceae</taxon>
        <taxon>BOP clade</taxon>
        <taxon>Pooideae</taxon>
        <taxon>Triticodae</taxon>
        <taxon>Triticeae</taxon>
        <taxon>Triticinae</taxon>
        <taxon>Aegilops</taxon>
    </lineage>
</organism>
<dbReference type="CDD" id="cd21115">
    <property type="entry name" value="legumain_C"/>
    <property type="match status" value="1"/>
</dbReference>